<dbReference type="Proteomes" id="UP001597493">
    <property type="component" value="Unassembled WGS sequence"/>
</dbReference>
<dbReference type="InterPro" id="IPR027417">
    <property type="entry name" value="P-loop_NTPase"/>
</dbReference>
<evidence type="ECO:0000313" key="6">
    <source>
        <dbReference type="Proteomes" id="UP001597493"/>
    </source>
</evidence>
<sequence>MEQSQTAIALDQVSLQRQRFQLGPVSLAIPQGYVTAIVGPNGSGKSTLFRMMLDLVKPERGTIRLLDHQVGTAGDTSLKQRIGYLAEGPTVGEDNMTGAFKTAFVRRWYSGWDDRHYRDLLAMFEVDDSLKLGKMSKGMRRKYDFALALAHRPELLLLDEPSSGLDPLAWRTMLEVLHRYMEDGDRTILMASHVVEEVRRLADYIVFMAGGEVLGMYEKDELLGRWQILFVQGTGLTSGGAAGMPGLCELAPAGQAWRVVTREAYDAERWCAENDIDITHRQPMGLDDILAELMKQKKTGGRMNTGSGGIV</sequence>
<dbReference type="SMART" id="SM00382">
    <property type="entry name" value="AAA"/>
    <property type="match status" value="1"/>
</dbReference>
<keyword evidence="6" id="KW-1185">Reference proteome</keyword>
<dbReference type="RefSeq" id="WP_379271997.1">
    <property type="nucleotide sequence ID" value="NZ_JBHUGT010000028.1"/>
</dbReference>
<dbReference type="PROSITE" id="PS50893">
    <property type="entry name" value="ABC_TRANSPORTER_2"/>
    <property type="match status" value="1"/>
</dbReference>
<reference evidence="6" key="1">
    <citation type="journal article" date="2019" name="Int. J. Syst. Evol. Microbiol.">
        <title>The Global Catalogue of Microorganisms (GCM) 10K type strain sequencing project: providing services to taxonomists for standard genome sequencing and annotation.</title>
        <authorList>
            <consortium name="The Broad Institute Genomics Platform"/>
            <consortium name="The Broad Institute Genome Sequencing Center for Infectious Disease"/>
            <person name="Wu L."/>
            <person name="Ma J."/>
        </authorList>
    </citation>
    <scope>NUCLEOTIDE SEQUENCE [LARGE SCALE GENOMIC DNA]</scope>
    <source>
        <strain evidence="6">TISTR 1827</strain>
    </source>
</reference>
<evidence type="ECO:0000256" key="2">
    <source>
        <dbReference type="ARBA" id="ARBA00022741"/>
    </source>
</evidence>
<comment type="caution">
    <text evidence="5">The sequence shown here is derived from an EMBL/GenBank/DDBJ whole genome shotgun (WGS) entry which is preliminary data.</text>
</comment>
<dbReference type="InterPro" id="IPR017871">
    <property type="entry name" value="ABC_transporter-like_CS"/>
</dbReference>
<dbReference type="CDD" id="cd03230">
    <property type="entry name" value="ABC_DR_subfamily_A"/>
    <property type="match status" value="1"/>
</dbReference>
<protein>
    <submittedName>
        <fullName evidence="5">ABC transporter ATP-binding protein</fullName>
    </submittedName>
</protein>
<dbReference type="InterPro" id="IPR051782">
    <property type="entry name" value="ABC_Transporter_VariousFunc"/>
</dbReference>
<dbReference type="PANTHER" id="PTHR42939:SF3">
    <property type="entry name" value="ABC TRANSPORTER ATP-BINDING COMPONENT"/>
    <property type="match status" value="1"/>
</dbReference>
<dbReference type="Gene3D" id="3.40.50.300">
    <property type="entry name" value="P-loop containing nucleotide triphosphate hydrolases"/>
    <property type="match status" value="1"/>
</dbReference>
<evidence type="ECO:0000256" key="3">
    <source>
        <dbReference type="ARBA" id="ARBA00022840"/>
    </source>
</evidence>
<feature type="domain" description="ABC transporter" evidence="4">
    <location>
        <begin position="7"/>
        <end position="235"/>
    </location>
</feature>
<dbReference type="GO" id="GO:0005524">
    <property type="term" value="F:ATP binding"/>
    <property type="evidence" value="ECO:0007669"/>
    <property type="project" value="UniProtKB-KW"/>
</dbReference>
<keyword evidence="2" id="KW-0547">Nucleotide-binding</keyword>
<dbReference type="EMBL" id="JBHUMY010000008">
    <property type="protein sequence ID" value="MFD2660521.1"/>
    <property type="molecule type" value="Genomic_DNA"/>
</dbReference>
<evidence type="ECO:0000259" key="4">
    <source>
        <dbReference type="PROSITE" id="PS50893"/>
    </source>
</evidence>
<accession>A0ABW5QWU2</accession>
<dbReference type="Pfam" id="PF00005">
    <property type="entry name" value="ABC_tran"/>
    <property type="match status" value="1"/>
</dbReference>
<dbReference type="PANTHER" id="PTHR42939">
    <property type="entry name" value="ABC TRANSPORTER ATP-BINDING PROTEIN ALBC-RELATED"/>
    <property type="match status" value="1"/>
</dbReference>
<evidence type="ECO:0000256" key="1">
    <source>
        <dbReference type="ARBA" id="ARBA00022448"/>
    </source>
</evidence>
<name>A0ABW5QWU2_9BACL</name>
<gene>
    <name evidence="5" type="ORF">ACFSW5_09630</name>
</gene>
<dbReference type="InterPro" id="IPR003593">
    <property type="entry name" value="AAA+_ATPase"/>
</dbReference>
<evidence type="ECO:0000313" key="5">
    <source>
        <dbReference type="EMBL" id="MFD2660521.1"/>
    </source>
</evidence>
<dbReference type="SUPFAM" id="SSF52540">
    <property type="entry name" value="P-loop containing nucleoside triphosphate hydrolases"/>
    <property type="match status" value="1"/>
</dbReference>
<keyword evidence="3 5" id="KW-0067">ATP-binding</keyword>
<organism evidence="5 6">
    <name type="scientific">Paenibacillus thailandensis</name>
    <dbReference type="NCBI Taxonomy" id="393250"/>
    <lineage>
        <taxon>Bacteria</taxon>
        <taxon>Bacillati</taxon>
        <taxon>Bacillota</taxon>
        <taxon>Bacilli</taxon>
        <taxon>Bacillales</taxon>
        <taxon>Paenibacillaceae</taxon>
        <taxon>Paenibacillus</taxon>
    </lineage>
</organism>
<dbReference type="PROSITE" id="PS00211">
    <property type="entry name" value="ABC_TRANSPORTER_1"/>
    <property type="match status" value="1"/>
</dbReference>
<dbReference type="InterPro" id="IPR003439">
    <property type="entry name" value="ABC_transporter-like_ATP-bd"/>
</dbReference>
<proteinExistence type="predicted"/>
<keyword evidence="1" id="KW-0813">Transport</keyword>